<accession>M2MHV3</accession>
<gene>
    <name evidence="1" type="ORF">BAUCODRAFT_334518</name>
</gene>
<organism evidence="1 2">
    <name type="scientific">Baudoinia panamericana (strain UAMH 10762)</name>
    <name type="common">Angels' share fungus</name>
    <name type="synonym">Baudoinia compniacensis (strain UAMH 10762)</name>
    <dbReference type="NCBI Taxonomy" id="717646"/>
    <lineage>
        <taxon>Eukaryota</taxon>
        <taxon>Fungi</taxon>
        <taxon>Dikarya</taxon>
        <taxon>Ascomycota</taxon>
        <taxon>Pezizomycotina</taxon>
        <taxon>Dothideomycetes</taxon>
        <taxon>Dothideomycetidae</taxon>
        <taxon>Mycosphaerellales</taxon>
        <taxon>Teratosphaeriaceae</taxon>
        <taxon>Baudoinia</taxon>
    </lineage>
</organism>
<dbReference type="GeneID" id="19112129"/>
<dbReference type="EMBL" id="KB445566">
    <property type="protein sequence ID" value="EMC90838.1"/>
    <property type="molecule type" value="Genomic_DNA"/>
</dbReference>
<dbReference type="HOGENOM" id="CLU_1618698_0_0_1"/>
<reference evidence="1 2" key="1">
    <citation type="journal article" date="2012" name="PLoS Pathog.">
        <title>Diverse lifestyles and strategies of plant pathogenesis encoded in the genomes of eighteen Dothideomycetes fungi.</title>
        <authorList>
            <person name="Ohm R.A."/>
            <person name="Feau N."/>
            <person name="Henrissat B."/>
            <person name="Schoch C.L."/>
            <person name="Horwitz B.A."/>
            <person name="Barry K.W."/>
            <person name="Condon B.J."/>
            <person name="Copeland A.C."/>
            <person name="Dhillon B."/>
            <person name="Glaser F."/>
            <person name="Hesse C.N."/>
            <person name="Kosti I."/>
            <person name="LaButti K."/>
            <person name="Lindquist E.A."/>
            <person name="Lucas S."/>
            <person name="Salamov A.A."/>
            <person name="Bradshaw R.E."/>
            <person name="Ciuffetti L."/>
            <person name="Hamelin R.C."/>
            <person name="Kema G.H.J."/>
            <person name="Lawrence C."/>
            <person name="Scott J.A."/>
            <person name="Spatafora J.W."/>
            <person name="Turgeon B.G."/>
            <person name="de Wit P.J.G.M."/>
            <person name="Zhong S."/>
            <person name="Goodwin S.B."/>
            <person name="Grigoriev I.V."/>
        </authorList>
    </citation>
    <scope>NUCLEOTIDE SEQUENCE [LARGE SCALE GENOMIC DNA]</scope>
    <source>
        <strain evidence="1 2">UAMH 10762</strain>
    </source>
</reference>
<protein>
    <submittedName>
        <fullName evidence="1">Uncharacterized protein</fullName>
    </submittedName>
</protein>
<name>M2MHV3_BAUPA</name>
<dbReference type="KEGG" id="bcom:BAUCODRAFT_334518"/>
<evidence type="ECO:0000313" key="1">
    <source>
        <dbReference type="EMBL" id="EMC90838.1"/>
    </source>
</evidence>
<keyword evidence="2" id="KW-1185">Reference proteome</keyword>
<dbReference type="Proteomes" id="UP000011761">
    <property type="component" value="Unassembled WGS sequence"/>
</dbReference>
<proteinExistence type="predicted"/>
<evidence type="ECO:0000313" key="2">
    <source>
        <dbReference type="Proteomes" id="UP000011761"/>
    </source>
</evidence>
<sequence>MEEVPYETRLAQLHTYIFRLPPSAINHASHPAAREGPLTRVTVCTLQPLGRDPGLTVAEAYAVRRGPVLGHFPRLYGPCCQQALPRPTTNVLCRGNRAARLFRGDHRRSRHVPQRDDFTLHSRMDLEAAHTASMELAADQIAASDRTGETHCQPLHDMLTRVDL</sequence>
<dbReference type="RefSeq" id="XP_007682002.1">
    <property type="nucleotide sequence ID" value="XM_007683812.1"/>
</dbReference>
<dbReference type="AlphaFoldDB" id="M2MHV3"/>